<gene>
    <name evidence="1" type="ORF">GCM10009533_20540</name>
</gene>
<dbReference type="RefSeq" id="WP_009943003.1">
    <property type="nucleotide sequence ID" value="NZ_BAAAGS010000010.1"/>
</dbReference>
<dbReference type="Proteomes" id="UP001500729">
    <property type="component" value="Unassembled WGS sequence"/>
</dbReference>
<protein>
    <recommendedName>
        <fullName evidence="3">Integral membrane protein</fullName>
    </recommendedName>
</protein>
<proteinExistence type="predicted"/>
<evidence type="ECO:0000313" key="1">
    <source>
        <dbReference type="EMBL" id="GAA0521345.1"/>
    </source>
</evidence>
<organism evidence="1 2">
    <name type="scientific">Saccharopolyspora erythraea</name>
    <name type="common">Streptomyces erythraeus</name>
    <dbReference type="NCBI Taxonomy" id="1836"/>
    <lineage>
        <taxon>Bacteria</taxon>
        <taxon>Bacillati</taxon>
        <taxon>Actinomycetota</taxon>
        <taxon>Actinomycetes</taxon>
        <taxon>Pseudonocardiales</taxon>
        <taxon>Pseudonocardiaceae</taxon>
        <taxon>Saccharopolyspora</taxon>
    </lineage>
</organism>
<reference evidence="1 2" key="1">
    <citation type="journal article" date="2019" name="Int. J. Syst. Evol. Microbiol.">
        <title>The Global Catalogue of Microorganisms (GCM) 10K type strain sequencing project: providing services to taxonomists for standard genome sequencing and annotation.</title>
        <authorList>
            <consortium name="The Broad Institute Genomics Platform"/>
            <consortium name="The Broad Institute Genome Sequencing Center for Infectious Disease"/>
            <person name="Wu L."/>
            <person name="Ma J."/>
        </authorList>
    </citation>
    <scope>NUCLEOTIDE SEQUENCE [LARGE SCALE GENOMIC DNA]</scope>
    <source>
        <strain evidence="1 2">JCM 10303</strain>
    </source>
</reference>
<evidence type="ECO:0000313" key="2">
    <source>
        <dbReference type="Proteomes" id="UP001500729"/>
    </source>
</evidence>
<keyword evidence="2" id="KW-1185">Reference proteome</keyword>
<dbReference type="EMBL" id="BAAAGS010000010">
    <property type="protein sequence ID" value="GAA0521345.1"/>
    <property type="molecule type" value="Genomic_DNA"/>
</dbReference>
<accession>A0ABN1CL40</accession>
<comment type="caution">
    <text evidence="1">The sequence shown here is derived from an EMBL/GenBank/DDBJ whole genome shotgun (WGS) entry which is preliminary data.</text>
</comment>
<evidence type="ECO:0008006" key="3">
    <source>
        <dbReference type="Google" id="ProtNLM"/>
    </source>
</evidence>
<sequence>MGALIAVAVLVSAGPLALTVAGAWLVFGAVVHLLPIRSGPAG</sequence>
<name>A0ABN1CL40_SACER</name>